<dbReference type="GO" id="GO:0045943">
    <property type="term" value="P:positive regulation of transcription by RNA polymerase I"/>
    <property type="evidence" value="ECO:0007669"/>
    <property type="project" value="InterPro"/>
</dbReference>
<keyword evidence="8" id="KW-1185">Reference proteome</keyword>
<dbReference type="GO" id="GO:0006364">
    <property type="term" value="P:rRNA processing"/>
    <property type="evidence" value="ECO:0007669"/>
    <property type="project" value="UniProtKB-KW"/>
</dbReference>
<name>A0A1I7WZM2_HETBA</name>
<dbReference type="GO" id="GO:2000234">
    <property type="term" value="P:positive regulation of rRNA processing"/>
    <property type="evidence" value="ECO:0007669"/>
    <property type="project" value="TreeGrafter"/>
</dbReference>
<evidence type="ECO:0000256" key="5">
    <source>
        <dbReference type="ARBA" id="ARBA00022737"/>
    </source>
</evidence>
<keyword evidence="4" id="KW-0853">WD repeat</keyword>
<evidence type="ECO:0000256" key="3">
    <source>
        <dbReference type="ARBA" id="ARBA00022552"/>
    </source>
</evidence>
<evidence type="ECO:0000256" key="7">
    <source>
        <dbReference type="ARBA" id="ARBA00023242"/>
    </source>
</evidence>
<evidence type="ECO:0000256" key="6">
    <source>
        <dbReference type="ARBA" id="ARBA00023163"/>
    </source>
</evidence>
<sequence length="727" mass="81381">MTDWTEGSVRGFSITNIAFNSNNMFLAACSGVNCIVYSIADSKSKFTLKHSDPLVAAFFTNFYELSTVTCNGEFVEWIISDDSYSKKSSRRVTAFPVRHVFWLPEEQRCVLLVERGEDKSVFDVSLLLPDRSLEKVATLPSSIKRDQIAVTDSFLAYCNGKQVSVIPMEDDSDIPRGSYVCKTHIKGIGTRNEDNIFVRIAAKGDTVAASLAIGRVYVWCVSRSSFYTGTRFDYLYEFSHIFVFDTSRIIYTEDNSLHIVLTSSMSVLCSLPTVTSCERSLKSIFITYVTSIVVAVFEDPRAGKTVVMNGKPGSLQWINPIDSKTANQINFSLENAVDGDMSFAGITHTYHDIEQAFMSMNWIITLETLVNFDEEYKRLRIWKRNNSNPFDIALVESSQVSGDTIFVTGCSHPNTDDENVFITCTSNGNIYLWQYLSQDTRWQSDSSRETQWQGSALRCCSSVQSGAVWASAHKGHPTDNIVLWDTTEMRVIDVIATDGVVCSVEWASSMSIIYGTNLSVSCWDVSNGTCNWVVEQSLKIVVNPIGCFAWDEDQVIEFERSSGRLLHSIRFASSITDLIVTKNCTLVGRTTKGLVYAHPPSIHVKKPATNVSEKTPFALLSAETSEQNETMVSGKSVISSVKPTSAVHMLDEKREYRKEAVMDQHYHRPRPSGLAGAVLDKQASKFNDEEAGYLLEWIKGIIHEDFSVVGNRENFREQLKDGQKLCK</sequence>
<dbReference type="Proteomes" id="UP000095283">
    <property type="component" value="Unplaced"/>
</dbReference>
<dbReference type="SUPFAM" id="SSF50978">
    <property type="entry name" value="WD40 repeat-like"/>
    <property type="match status" value="1"/>
</dbReference>
<keyword evidence="5" id="KW-0677">Repeat</keyword>
<proteinExistence type="predicted"/>
<dbReference type="InterPro" id="IPR036322">
    <property type="entry name" value="WD40_repeat_dom_sf"/>
</dbReference>
<keyword evidence="6" id="KW-0804">Transcription</keyword>
<dbReference type="GO" id="GO:0003723">
    <property type="term" value="F:RNA binding"/>
    <property type="evidence" value="ECO:0007669"/>
    <property type="project" value="InterPro"/>
</dbReference>
<reference evidence="9" key="1">
    <citation type="submission" date="2016-11" db="UniProtKB">
        <authorList>
            <consortium name="WormBaseParasite"/>
        </authorList>
    </citation>
    <scope>IDENTIFICATION</scope>
</reference>
<dbReference type="PANTHER" id="PTHR44215">
    <property type="entry name" value="WD REPEAT-CONTAINING PROTEIN 75"/>
    <property type="match status" value="1"/>
</dbReference>
<protein>
    <submittedName>
        <fullName evidence="9">WD_REPEATS_REGION domain-containing protein</fullName>
    </submittedName>
</protein>
<evidence type="ECO:0000256" key="2">
    <source>
        <dbReference type="ARBA" id="ARBA00022517"/>
    </source>
</evidence>
<dbReference type="SUPFAM" id="SSF50998">
    <property type="entry name" value="Quinoprotein alcohol dehydrogenase-like"/>
    <property type="match status" value="1"/>
</dbReference>
<dbReference type="InterPro" id="IPR036872">
    <property type="entry name" value="CH_dom_sf"/>
</dbReference>
<keyword evidence="2" id="KW-0690">Ribosome biogenesis</keyword>
<dbReference type="Gene3D" id="1.10.418.10">
    <property type="entry name" value="Calponin-like domain"/>
    <property type="match status" value="1"/>
</dbReference>
<dbReference type="AlphaFoldDB" id="A0A1I7WZM2"/>
<evidence type="ECO:0000256" key="1">
    <source>
        <dbReference type="ARBA" id="ARBA00004604"/>
    </source>
</evidence>
<keyword evidence="3" id="KW-0698">rRNA processing</keyword>
<dbReference type="InterPro" id="IPR015943">
    <property type="entry name" value="WD40/YVTN_repeat-like_dom_sf"/>
</dbReference>
<evidence type="ECO:0000313" key="8">
    <source>
        <dbReference type="Proteomes" id="UP000095283"/>
    </source>
</evidence>
<accession>A0A1I7WZM2</accession>
<dbReference type="InterPro" id="IPR011047">
    <property type="entry name" value="Quinoprotein_ADH-like_sf"/>
</dbReference>
<keyword evidence="7" id="KW-0539">Nucleus</keyword>
<dbReference type="GO" id="GO:0032040">
    <property type="term" value="C:small-subunit processome"/>
    <property type="evidence" value="ECO:0007669"/>
    <property type="project" value="InterPro"/>
</dbReference>
<organism evidence="8 9">
    <name type="scientific">Heterorhabditis bacteriophora</name>
    <name type="common">Entomopathogenic nematode worm</name>
    <dbReference type="NCBI Taxonomy" id="37862"/>
    <lineage>
        <taxon>Eukaryota</taxon>
        <taxon>Metazoa</taxon>
        <taxon>Ecdysozoa</taxon>
        <taxon>Nematoda</taxon>
        <taxon>Chromadorea</taxon>
        <taxon>Rhabditida</taxon>
        <taxon>Rhabditina</taxon>
        <taxon>Rhabditomorpha</taxon>
        <taxon>Strongyloidea</taxon>
        <taxon>Heterorhabditidae</taxon>
        <taxon>Heterorhabditis</taxon>
    </lineage>
</organism>
<dbReference type="InterPro" id="IPR053826">
    <property type="entry name" value="WDR75"/>
</dbReference>
<comment type="subcellular location">
    <subcellularLocation>
        <location evidence="1">Nucleus</location>
        <location evidence="1">Nucleolus</location>
    </subcellularLocation>
</comment>
<dbReference type="SUPFAM" id="SSF47576">
    <property type="entry name" value="Calponin-homology domain, CH-domain"/>
    <property type="match status" value="1"/>
</dbReference>
<evidence type="ECO:0000256" key="4">
    <source>
        <dbReference type="ARBA" id="ARBA00022574"/>
    </source>
</evidence>
<dbReference type="Gene3D" id="2.130.10.10">
    <property type="entry name" value="YVTN repeat-like/Quinoprotein amine dehydrogenase"/>
    <property type="match status" value="1"/>
</dbReference>
<evidence type="ECO:0000313" key="9">
    <source>
        <dbReference type="WBParaSite" id="Hba_10645"/>
    </source>
</evidence>
<dbReference type="PANTHER" id="PTHR44215:SF1">
    <property type="entry name" value="WD REPEAT-CONTAINING PROTEIN 75"/>
    <property type="match status" value="1"/>
</dbReference>
<dbReference type="WBParaSite" id="Hba_10645">
    <property type="protein sequence ID" value="Hba_10645"/>
    <property type="gene ID" value="Hba_10645"/>
</dbReference>